<gene>
    <name evidence="4" type="ORF">E4U03_07850</name>
</gene>
<dbReference type="CDD" id="cd02440">
    <property type="entry name" value="AdoMet_MTases"/>
    <property type="match status" value="1"/>
</dbReference>
<name>A0A4Y9F3F7_9MICC</name>
<dbReference type="STRING" id="85336.A7979_04390"/>
<dbReference type="Proteomes" id="UP000297951">
    <property type="component" value="Unassembled WGS sequence"/>
</dbReference>
<proteinExistence type="predicted"/>
<sequence>MPTREGRIQTITAYSERAQEYATVLGHIKATKEADRKLVSSWAGSVAGIILDLGCGPGHWANFIASQGIKVKGLDPTPLFIKIASEKYPHEQFEVGTVADEAGKEYRGVLAWYSLIHCAPEQLLQELKGIWSALSEDGTLLLGYFRGKSLGIFNHAVAPAWYWPDSFMAEILSQAGFQILYQEYRTDQDARPHGAIVAKKVPLGGEIFRS</sequence>
<evidence type="ECO:0000313" key="4">
    <source>
        <dbReference type="EMBL" id="TFU21824.1"/>
    </source>
</evidence>
<evidence type="ECO:0000313" key="5">
    <source>
        <dbReference type="Proteomes" id="UP000297951"/>
    </source>
</evidence>
<dbReference type="AlphaFoldDB" id="A0A4Y9F3F7"/>
<dbReference type="RefSeq" id="WP_135013004.1">
    <property type="nucleotide sequence ID" value="NZ_JADGLK010000026.1"/>
</dbReference>
<dbReference type="Gene3D" id="3.40.50.150">
    <property type="entry name" value="Vaccinia Virus protein VP39"/>
    <property type="match status" value="1"/>
</dbReference>
<dbReference type="Pfam" id="PF13649">
    <property type="entry name" value="Methyltransf_25"/>
    <property type="match status" value="1"/>
</dbReference>
<dbReference type="GO" id="GO:0032259">
    <property type="term" value="P:methylation"/>
    <property type="evidence" value="ECO:0007669"/>
    <property type="project" value="UniProtKB-KW"/>
</dbReference>
<dbReference type="InterPro" id="IPR029063">
    <property type="entry name" value="SAM-dependent_MTases_sf"/>
</dbReference>
<protein>
    <submittedName>
        <fullName evidence="4">Class I SAM-dependent methyltransferase</fullName>
    </submittedName>
</protein>
<feature type="domain" description="Methyltransferase" evidence="3">
    <location>
        <begin position="50"/>
        <end position="138"/>
    </location>
</feature>
<comment type="caution">
    <text evidence="4">The sequence shown here is derived from an EMBL/GenBank/DDBJ whole genome shotgun (WGS) entry which is preliminary data.</text>
</comment>
<dbReference type="PANTHER" id="PTHR43861">
    <property type="entry name" value="TRANS-ACONITATE 2-METHYLTRANSFERASE-RELATED"/>
    <property type="match status" value="1"/>
</dbReference>
<dbReference type="SUPFAM" id="SSF53335">
    <property type="entry name" value="S-adenosyl-L-methionine-dependent methyltransferases"/>
    <property type="match status" value="1"/>
</dbReference>
<dbReference type="GO" id="GO:0008168">
    <property type="term" value="F:methyltransferase activity"/>
    <property type="evidence" value="ECO:0007669"/>
    <property type="project" value="UniProtKB-KW"/>
</dbReference>
<dbReference type="EMBL" id="SPQC01000026">
    <property type="protein sequence ID" value="TFU21824.1"/>
    <property type="molecule type" value="Genomic_DNA"/>
</dbReference>
<evidence type="ECO:0000256" key="1">
    <source>
        <dbReference type="ARBA" id="ARBA00022603"/>
    </source>
</evidence>
<dbReference type="InterPro" id="IPR041698">
    <property type="entry name" value="Methyltransf_25"/>
</dbReference>
<organism evidence="4 5">
    <name type="scientific">Rothia nasimurium</name>
    <dbReference type="NCBI Taxonomy" id="85336"/>
    <lineage>
        <taxon>Bacteria</taxon>
        <taxon>Bacillati</taxon>
        <taxon>Actinomycetota</taxon>
        <taxon>Actinomycetes</taxon>
        <taxon>Micrococcales</taxon>
        <taxon>Micrococcaceae</taxon>
        <taxon>Rothia</taxon>
    </lineage>
</organism>
<evidence type="ECO:0000259" key="3">
    <source>
        <dbReference type="Pfam" id="PF13649"/>
    </source>
</evidence>
<keyword evidence="1 4" id="KW-0489">Methyltransferase</keyword>
<keyword evidence="2 4" id="KW-0808">Transferase</keyword>
<evidence type="ECO:0000256" key="2">
    <source>
        <dbReference type="ARBA" id="ARBA00022679"/>
    </source>
</evidence>
<accession>A0A4Y9F3F7</accession>
<reference evidence="4 5" key="1">
    <citation type="submission" date="2019-03" db="EMBL/GenBank/DDBJ databases">
        <title>Diversity of the mouse oral microbiome.</title>
        <authorList>
            <person name="Joseph S."/>
            <person name="Aduse-Opoku J."/>
            <person name="Curtis M."/>
            <person name="Wade W."/>
            <person name="Hashim A."/>
        </authorList>
    </citation>
    <scope>NUCLEOTIDE SEQUENCE [LARGE SCALE GENOMIC DNA]</scope>
    <source>
        <strain evidence="5">irhom_31</strain>
    </source>
</reference>
<dbReference type="OrthoDB" id="9805171at2"/>
<dbReference type="PANTHER" id="PTHR43861:SF1">
    <property type="entry name" value="TRANS-ACONITATE 2-METHYLTRANSFERASE"/>
    <property type="match status" value="1"/>
</dbReference>